<accession>A0A078S1Z0</accession>
<feature type="domain" description="ATPase" evidence="1">
    <location>
        <begin position="16"/>
        <end position="198"/>
    </location>
</feature>
<evidence type="ECO:0000259" key="1">
    <source>
        <dbReference type="Pfam" id="PF01637"/>
    </source>
</evidence>
<dbReference type="GeneID" id="99750617"/>
<dbReference type="InterPro" id="IPR011579">
    <property type="entry name" value="ATPase_dom"/>
</dbReference>
<dbReference type="PATRIC" id="fig|1339349.3.peg.1348"/>
<dbReference type="InterPro" id="IPR027417">
    <property type="entry name" value="P-loop_NTPase"/>
</dbReference>
<dbReference type="SUPFAM" id="SSF52540">
    <property type="entry name" value="P-loop containing nucleoside triphosphate hydrolases"/>
    <property type="match status" value="1"/>
</dbReference>
<dbReference type="GO" id="GO:0005524">
    <property type="term" value="F:ATP binding"/>
    <property type="evidence" value="ECO:0007669"/>
    <property type="project" value="InterPro"/>
</dbReference>
<proteinExistence type="predicted"/>
<gene>
    <name evidence="2" type="ORF">M094_0054</name>
</gene>
<organism evidence="2 3">
    <name type="scientific">Bacteroides uniformis str. 3978 T3 ii</name>
    <dbReference type="NCBI Taxonomy" id="1339349"/>
    <lineage>
        <taxon>Bacteria</taxon>
        <taxon>Pseudomonadati</taxon>
        <taxon>Bacteroidota</taxon>
        <taxon>Bacteroidia</taxon>
        <taxon>Bacteroidales</taxon>
        <taxon>Bacteroidaceae</taxon>
        <taxon>Bacteroides</taxon>
    </lineage>
</organism>
<dbReference type="AlphaFoldDB" id="A0A078S1Z0"/>
<sequence>MKNPFVTNGYVSPEYFCDREKETAKIVSLLTNENNIALISPRRLGKTDLLRHCFGQPEIKEHYHTFIIDIYATSSVRDFVNVFGKAVLDELRPKGKSVWGTFLNVLASLRSEITFDMNGQPTWGIGLGAITNPSATLDEIFSYLNNAGKPCLIAIDEFQQITKYADDPNIEAALRTHIQRCSNAHFVFSGSHRHLMGAMFTSPARPFYQSVTLINLPPISVDKYAEFCLRHFERASKHLDTLVVTELYERFNGITSYMQKVMNILFSMTGTGEICIPSMIDTAINDLLDFSADTYDALLYQMPEKQRIVFMAIAAEGKAKAISSGDFVRKYKLQSASSVSSAVKGLLEKDFITYDKGIYQVYDQFFQLWLQRNKL</sequence>
<dbReference type="PANTHER" id="PTHR34301:SF8">
    <property type="entry name" value="ATPASE DOMAIN-CONTAINING PROTEIN"/>
    <property type="match status" value="1"/>
</dbReference>
<dbReference type="Gene3D" id="3.40.50.300">
    <property type="entry name" value="P-loop containing nucleotide triphosphate hydrolases"/>
    <property type="match status" value="1"/>
</dbReference>
<dbReference type="Proteomes" id="UP000028013">
    <property type="component" value="Unassembled WGS sequence"/>
</dbReference>
<dbReference type="Pfam" id="PF01637">
    <property type="entry name" value="ATPase_2"/>
    <property type="match status" value="1"/>
</dbReference>
<protein>
    <submittedName>
        <fullName evidence="2">Archaeal ATPase family protein</fullName>
    </submittedName>
</protein>
<comment type="caution">
    <text evidence="2">The sequence shown here is derived from an EMBL/GenBank/DDBJ whole genome shotgun (WGS) entry which is preliminary data.</text>
</comment>
<dbReference type="EMBL" id="JNHN01000160">
    <property type="protein sequence ID" value="KDS52193.1"/>
    <property type="molecule type" value="Genomic_DNA"/>
</dbReference>
<evidence type="ECO:0000313" key="2">
    <source>
        <dbReference type="EMBL" id="KDS52193.1"/>
    </source>
</evidence>
<dbReference type="PANTHER" id="PTHR34301">
    <property type="entry name" value="DNA-BINDING PROTEIN-RELATED"/>
    <property type="match status" value="1"/>
</dbReference>
<evidence type="ECO:0000313" key="3">
    <source>
        <dbReference type="Proteomes" id="UP000028013"/>
    </source>
</evidence>
<name>A0A078S1Z0_BACUN</name>
<reference evidence="2 3" key="1">
    <citation type="submission" date="2014-04" db="EMBL/GenBank/DDBJ databases">
        <authorList>
            <person name="Sears C."/>
            <person name="Carroll K."/>
            <person name="Sack B.R."/>
            <person name="Qadri F."/>
            <person name="Myers L.L."/>
            <person name="Chung G.-T."/>
            <person name="Escheverria P."/>
            <person name="Fraser C.M."/>
            <person name="Sadzewicz L."/>
            <person name="Shefchek K.A."/>
            <person name="Tallon L."/>
            <person name="Das S.P."/>
            <person name="Daugherty S."/>
            <person name="Mongodin E.F."/>
        </authorList>
    </citation>
    <scope>NUCLEOTIDE SEQUENCE [LARGE SCALE GENOMIC DNA]</scope>
    <source>
        <strain evidence="2 3">3978 T3 ii</strain>
    </source>
</reference>
<dbReference type="RefSeq" id="WP_005825750.1">
    <property type="nucleotide sequence ID" value="NZ_JNHN01000160.1"/>
</dbReference>